<sequence length="46" mass="4878">MVDSQSGLGECGWPDLAAQARGRLPRAEGVAADMHSVMQASRDRHG</sequence>
<organism evidence="1 2">
    <name type="scientific">Thiobacter aerophilum</name>
    <dbReference type="NCBI Taxonomy" id="3121275"/>
    <lineage>
        <taxon>Bacteria</taxon>
        <taxon>Pseudomonadati</taxon>
        <taxon>Pseudomonadota</taxon>
        <taxon>Betaproteobacteria</taxon>
        <taxon>Burkholderiales</taxon>
        <taxon>Thiobacteraceae</taxon>
        <taxon>Thiobacter</taxon>
    </lineage>
</organism>
<comment type="caution">
    <text evidence="1">The sequence shown here is derived from an EMBL/GenBank/DDBJ whole genome shotgun (WGS) entry which is preliminary data.</text>
</comment>
<gene>
    <name evidence="1" type="ORF">V6E02_07235</name>
</gene>
<name>A0ABV0EG78_9BURK</name>
<reference evidence="1 2" key="1">
    <citation type="submission" date="2024-02" db="EMBL/GenBank/DDBJ databases">
        <title>New thermophilic sulfur-oxidizing bacteria from a hot springs of the Uzon caldera (Kamchatka, Russia).</title>
        <authorList>
            <person name="Dukat A.M."/>
            <person name="Elcheninov A.G."/>
            <person name="Frolov E.N."/>
        </authorList>
    </citation>
    <scope>NUCLEOTIDE SEQUENCE [LARGE SCALE GENOMIC DNA]</scope>
    <source>
        <strain evidence="1 2">AK1</strain>
    </source>
</reference>
<dbReference type="RefSeq" id="WP_347308109.1">
    <property type="nucleotide sequence ID" value="NZ_JBAJEX010000004.1"/>
</dbReference>
<evidence type="ECO:0000313" key="1">
    <source>
        <dbReference type="EMBL" id="MEO1767000.1"/>
    </source>
</evidence>
<protein>
    <submittedName>
        <fullName evidence="1">Uncharacterized protein</fullName>
    </submittedName>
</protein>
<dbReference type="EMBL" id="JBAJEX010000004">
    <property type="protein sequence ID" value="MEO1767000.1"/>
    <property type="molecule type" value="Genomic_DNA"/>
</dbReference>
<keyword evidence="2" id="KW-1185">Reference proteome</keyword>
<evidence type="ECO:0000313" key="2">
    <source>
        <dbReference type="Proteomes" id="UP001482231"/>
    </source>
</evidence>
<proteinExistence type="predicted"/>
<dbReference type="Proteomes" id="UP001482231">
    <property type="component" value="Unassembled WGS sequence"/>
</dbReference>
<accession>A0ABV0EG78</accession>